<dbReference type="RefSeq" id="WP_075276265.1">
    <property type="nucleotide sequence ID" value="NZ_CP016908.1"/>
</dbReference>
<organism evidence="2 3">
    <name type="scientific">Pajaroellobacter abortibovis</name>
    <dbReference type="NCBI Taxonomy" id="1882918"/>
    <lineage>
        <taxon>Bacteria</taxon>
        <taxon>Pseudomonadati</taxon>
        <taxon>Myxococcota</taxon>
        <taxon>Polyangia</taxon>
        <taxon>Polyangiales</taxon>
        <taxon>Polyangiaceae</taxon>
    </lineage>
</organism>
<keyword evidence="3" id="KW-1185">Reference proteome</keyword>
<evidence type="ECO:0000313" key="2">
    <source>
        <dbReference type="EMBL" id="APR99617.1"/>
    </source>
</evidence>
<dbReference type="AlphaFoldDB" id="A0A1L6MW09"/>
<reference evidence="2 3" key="1">
    <citation type="submission" date="2016-08" db="EMBL/GenBank/DDBJ databases">
        <title>Identification and validation of antigenic proteins from Pajaroellobacter abortibovis using de-novo genome sequence assembly and reverse vaccinology.</title>
        <authorList>
            <person name="Welly B.T."/>
            <person name="Miller M.R."/>
            <person name="Stott J.L."/>
            <person name="Blanchard M.T."/>
            <person name="Islas-Trejo A.D."/>
            <person name="O'Rourke S.M."/>
            <person name="Young A.E."/>
            <person name="Medrano J.F."/>
            <person name="Van Eenennaam A.L."/>
        </authorList>
    </citation>
    <scope>NUCLEOTIDE SEQUENCE [LARGE SCALE GENOMIC DNA]</scope>
    <source>
        <strain evidence="2 3">BTF92-0548A/99-0131</strain>
    </source>
</reference>
<dbReference type="KEGG" id="pabo:BCY86_02175"/>
<feature type="compositionally biased region" description="Polar residues" evidence="1">
    <location>
        <begin position="19"/>
        <end position="28"/>
    </location>
</feature>
<name>A0A1L6MW09_9BACT</name>
<feature type="compositionally biased region" description="Low complexity" evidence="1">
    <location>
        <begin position="43"/>
        <end position="57"/>
    </location>
</feature>
<sequence length="67" mass="7229">MNSRSVTLDVLVIALPKTDMTNHSTIEDPSSPPVLKEPLYPPSVLSIHSNSSSSQKHISTESDLSDP</sequence>
<accession>A0A1L6MW09</accession>
<feature type="region of interest" description="Disordered" evidence="1">
    <location>
        <begin position="19"/>
        <end position="67"/>
    </location>
</feature>
<evidence type="ECO:0000256" key="1">
    <source>
        <dbReference type="SAM" id="MobiDB-lite"/>
    </source>
</evidence>
<protein>
    <submittedName>
        <fullName evidence="2">Uncharacterized protein</fullName>
    </submittedName>
</protein>
<dbReference type="Proteomes" id="UP000185544">
    <property type="component" value="Chromosome"/>
</dbReference>
<dbReference type="STRING" id="1882918.BCY86_02175"/>
<proteinExistence type="predicted"/>
<gene>
    <name evidence="2" type="ORF">BCY86_02175</name>
</gene>
<dbReference type="EMBL" id="CP016908">
    <property type="protein sequence ID" value="APR99617.1"/>
    <property type="molecule type" value="Genomic_DNA"/>
</dbReference>
<evidence type="ECO:0000313" key="3">
    <source>
        <dbReference type="Proteomes" id="UP000185544"/>
    </source>
</evidence>